<evidence type="ECO:0000313" key="2">
    <source>
        <dbReference type="EMBL" id="RDU62397.1"/>
    </source>
</evidence>
<dbReference type="Pfam" id="PF08668">
    <property type="entry name" value="HDOD"/>
    <property type="match status" value="1"/>
</dbReference>
<keyword evidence="3" id="KW-1185">Reference proteome</keyword>
<dbReference type="SUPFAM" id="SSF109604">
    <property type="entry name" value="HD-domain/PDEase-like"/>
    <property type="match status" value="1"/>
</dbReference>
<sequence length="280" mass="32082">MKDFVINEIDALPPLPQTILELQRICAQEHSSIKQVANVIEQDPFLTMDLIKSANSPLYGYHRKINSILQAVSLFGISTAKGLAIASAIKAKFVINLTPYNIEVSQFVDTSNIKNAFLCRWQQKNIHLLEILVPCALVMHIGMVIISNCLKQSGKQEEFMQNINSHQFLEIEQNLLGYNQFEVLEHLFEHWNFEETMVQVVHYLNSPTLPKELQIYIYPLRVLNALINPYEIASEAQILEARNLVQQYQLDLASFDTTLEDMRLNPAPTLPEEDYPLVDE</sequence>
<dbReference type="AlphaFoldDB" id="A0A3D8IB81"/>
<dbReference type="Proteomes" id="UP000256650">
    <property type="component" value="Unassembled WGS sequence"/>
</dbReference>
<name>A0A3D8IB81_9HELI</name>
<organism evidence="2 3">
    <name type="scientific">Helicobacter ganmani</name>
    <dbReference type="NCBI Taxonomy" id="60246"/>
    <lineage>
        <taxon>Bacteria</taxon>
        <taxon>Pseudomonadati</taxon>
        <taxon>Campylobacterota</taxon>
        <taxon>Epsilonproteobacteria</taxon>
        <taxon>Campylobacterales</taxon>
        <taxon>Helicobacteraceae</taxon>
        <taxon>Helicobacter</taxon>
    </lineage>
</organism>
<evidence type="ECO:0000313" key="3">
    <source>
        <dbReference type="Proteomes" id="UP000256650"/>
    </source>
</evidence>
<accession>A0A3D8IB81</accession>
<dbReference type="InterPro" id="IPR013976">
    <property type="entry name" value="HDOD"/>
</dbReference>
<dbReference type="OrthoDB" id="9803649at2"/>
<dbReference type="EMBL" id="NXLS01000007">
    <property type="protein sequence ID" value="RDU62397.1"/>
    <property type="molecule type" value="Genomic_DNA"/>
</dbReference>
<dbReference type="PANTHER" id="PTHR33525:SF3">
    <property type="entry name" value="RIBONUCLEASE Y"/>
    <property type="match status" value="1"/>
</dbReference>
<reference evidence="2 3" key="1">
    <citation type="submission" date="2018-04" db="EMBL/GenBank/DDBJ databases">
        <title>Novel Campyloabacter and Helicobacter Species and Strains.</title>
        <authorList>
            <person name="Mannion A.J."/>
            <person name="Shen Z."/>
            <person name="Fox J.G."/>
        </authorList>
    </citation>
    <scope>NUCLEOTIDE SEQUENCE [LARGE SCALE GENOMIC DNA]</scope>
    <source>
        <strain evidence="2 3">MIT 99-5101</strain>
    </source>
</reference>
<comment type="caution">
    <text evidence="2">The sequence shown here is derived from an EMBL/GenBank/DDBJ whole genome shotgun (WGS) entry which is preliminary data.</text>
</comment>
<dbReference type="Gene3D" id="1.10.3210.10">
    <property type="entry name" value="Hypothetical protein af1432"/>
    <property type="match status" value="1"/>
</dbReference>
<dbReference type="InterPro" id="IPR052340">
    <property type="entry name" value="RNase_Y/CdgJ"/>
</dbReference>
<evidence type="ECO:0000259" key="1">
    <source>
        <dbReference type="PROSITE" id="PS51833"/>
    </source>
</evidence>
<dbReference type="PANTHER" id="PTHR33525">
    <property type="match status" value="1"/>
</dbReference>
<feature type="domain" description="HDOD" evidence="1">
    <location>
        <begin position="12"/>
        <end position="207"/>
    </location>
</feature>
<proteinExistence type="predicted"/>
<protein>
    <submittedName>
        <fullName evidence="2">HDOD domain-containing protein</fullName>
    </submittedName>
</protein>
<gene>
    <name evidence="2" type="ORF">CQA43_07250</name>
</gene>
<dbReference type="PROSITE" id="PS51833">
    <property type="entry name" value="HDOD"/>
    <property type="match status" value="1"/>
</dbReference>